<feature type="region of interest" description="Disordered" evidence="1">
    <location>
        <begin position="1"/>
        <end position="103"/>
    </location>
</feature>
<sequence>MPKATPLPTPLPPNSTKKGEKPSKAAAAAANGSTPKSKAEKLSANGGALLGKSSAGKAKKASKGAKKDISRAAEAPLPPPVPPKEPLRQGTLVKYKGDPDGSGKYERVIVEGFFTMSEDISPFCGWVAQPEEGEEPSKEDLRGVLEGSFGKAGKCKVLFKDGTSLPVGSKFTLHEPA</sequence>
<organism evidence="2">
    <name type="scientific">Octactis speculum</name>
    <dbReference type="NCBI Taxonomy" id="3111310"/>
    <lineage>
        <taxon>Eukaryota</taxon>
        <taxon>Sar</taxon>
        <taxon>Stramenopiles</taxon>
        <taxon>Ochrophyta</taxon>
        <taxon>Dictyochophyceae</taxon>
        <taxon>Dictyochales</taxon>
        <taxon>Dictyochaceae</taxon>
        <taxon>Octactis</taxon>
    </lineage>
</organism>
<evidence type="ECO:0000313" key="2">
    <source>
        <dbReference type="EMBL" id="CAD9448876.1"/>
    </source>
</evidence>
<reference evidence="2" key="1">
    <citation type="submission" date="2021-01" db="EMBL/GenBank/DDBJ databases">
        <authorList>
            <person name="Corre E."/>
            <person name="Pelletier E."/>
            <person name="Niang G."/>
            <person name="Scheremetjew M."/>
            <person name="Finn R."/>
            <person name="Kale V."/>
            <person name="Holt S."/>
            <person name="Cochrane G."/>
            <person name="Meng A."/>
            <person name="Brown T."/>
            <person name="Cohen L."/>
        </authorList>
    </citation>
    <scope>NUCLEOTIDE SEQUENCE</scope>
    <source>
        <strain evidence="2">CCMP1381</strain>
    </source>
</reference>
<dbReference type="AlphaFoldDB" id="A0A7S2GEB0"/>
<name>A0A7S2GEB0_9STRA</name>
<accession>A0A7S2GEB0</accession>
<feature type="compositionally biased region" description="Low complexity" evidence="1">
    <location>
        <begin position="42"/>
        <end position="56"/>
    </location>
</feature>
<evidence type="ECO:0000256" key="1">
    <source>
        <dbReference type="SAM" id="MobiDB-lite"/>
    </source>
</evidence>
<gene>
    <name evidence="2" type="ORF">DSPE1174_LOCUS20565</name>
</gene>
<dbReference type="EMBL" id="HBGS01040065">
    <property type="protein sequence ID" value="CAD9448876.1"/>
    <property type="molecule type" value="Transcribed_RNA"/>
</dbReference>
<feature type="compositionally biased region" description="Pro residues" evidence="1">
    <location>
        <begin position="1"/>
        <end position="13"/>
    </location>
</feature>
<protein>
    <submittedName>
        <fullName evidence="2">Uncharacterized protein</fullName>
    </submittedName>
</protein>
<proteinExistence type="predicted"/>